<dbReference type="PANTHER" id="PTHR21666:SF291">
    <property type="entry name" value="STAGE II SPORULATION PROTEIN Q"/>
    <property type="match status" value="1"/>
</dbReference>
<dbReference type="InterPro" id="IPR011055">
    <property type="entry name" value="Dup_hybrid_motif"/>
</dbReference>
<accession>A0A150M5G0</accession>
<dbReference type="PANTHER" id="PTHR21666">
    <property type="entry name" value="PEPTIDASE-RELATED"/>
    <property type="match status" value="1"/>
</dbReference>
<dbReference type="InterPro" id="IPR050570">
    <property type="entry name" value="Cell_wall_metabolism_enzyme"/>
</dbReference>
<dbReference type="CDD" id="cd12797">
    <property type="entry name" value="M23_peptidase"/>
    <property type="match status" value="1"/>
</dbReference>
<feature type="domain" description="M23ase beta-sheet core" evidence="3">
    <location>
        <begin position="120"/>
        <end position="218"/>
    </location>
</feature>
<feature type="region of interest" description="Disordered" evidence="1">
    <location>
        <begin position="224"/>
        <end position="270"/>
    </location>
</feature>
<feature type="compositionally biased region" description="Low complexity" evidence="1">
    <location>
        <begin position="248"/>
        <end position="261"/>
    </location>
</feature>
<keyword evidence="2" id="KW-1133">Transmembrane helix</keyword>
<sequence length="270" mass="29629">MEMKEEEKKLIRKTGIQRFFKKRWVYPAVYIGAAAIILASFLWFQSRGDEGNPENIGYESNPEMNLADKDAMEVNMPVENFEWPVANADEVEIKTPFYDANASQEEQESALVSYENSFQPNTGIDIVAKNGETFDVTAAMSGTVSAVEEDALLGNTIVIEHANGVETRYQSVSDIQVKAGDKVKQGQVIAKAGRSLINEDAGIHVHFEIRKDGVAYNPVEYFKKPATSLKEGENSTGTGEKADEEANDSSQSDGSDEGQTSPDQTQGPTD</sequence>
<dbReference type="EMBL" id="LQYT01000037">
    <property type="protein sequence ID" value="KYD19840.1"/>
    <property type="molecule type" value="Genomic_DNA"/>
</dbReference>
<name>A0A150M5G0_9BACI</name>
<evidence type="ECO:0000256" key="1">
    <source>
        <dbReference type="SAM" id="MobiDB-lite"/>
    </source>
</evidence>
<evidence type="ECO:0000256" key="2">
    <source>
        <dbReference type="SAM" id="Phobius"/>
    </source>
</evidence>
<gene>
    <name evidence="4" type="ORF">B4135_0739</name>
</gene>
<evidence type="ECO:0000259" key="3">
    <source>
        <dbReference type="Pfam" id="PF01551"/>
    </source>
</evidence>
<proteinExistence type="predicted"/>
<keyword evidence="2" id="KW-0812">Transmembrane</keyword>
<dbReference type="AlphaFoldDB" id="A0A150M5G0"/>
<dbReference type="InterPro" id="IPR016047">
    <property type="entry name" value="M23ase_b-sheet_dom"/>
</dbReference>
<dbReference type="Proteomes" id="UP000075683">
    <property type="component" value="Unassembled WGS sequence"/>
</dbReference>
<protein>
    <recommendedName>
        <fullName evidence="3">M23ase beta-sheet core domain-containing protein</fullName>
    </recommendedName>
</protein>
<dbReference type="OrthoDB" id="2050153at2"/>
<dbReference type="GO" id="GO:0004222">
    <property type="term" value="F:metalloendopeptidase activity"/>
    <property type="evidence" value="ECO:0007669"/>
    <property type="project" value="TreeGrafter"/>
</dbReference>
<organism evidence="4 5">
    <name type="scientific">Caldibacillus debilis</name>
    <dbReference type="NCBI Taxonomy" id="301148"/>
    <lineage>
        <taxon>Bacteria</taxon>
        <taxon>Bacillati</taxon>
        <taxon>Bacillota</taxon>
        <taxon>Bacilli</taxon>
        <taxon>Bacillales</taxon>
        <taxon>Bacillaceae</taxon>
        <taxon>Caldibacillus</taxon>
    </lineage>
</organism>
<dbReference type="SUPFAM" id="SSF51261">
    <property type="entry name" value="Duplicated hybrid motif"/>
    <property type="match status" value="1"/>
</dbReference>
<keyword evidence="2" id="KW-0472">Membrane</keyword>
<dbReference type="Gene3D" id="2.70.70.10">
    <property type="entry name" value="Glucose Permease (Domain IIA)"/>
    <property type="match status" value="1"/>
</dbReference>
<evidence type="ECO:0000313" key="4">
    <source>
        <dbReference type="EMBL" id="KYD19840.1"/>
    </source>
</evidence>
<comment type="caution">
    <text evidence="4">The sequence shown here is derived from an EMBL/GenBank/DDBJ whole genome shotgun (WGS) entry which is preliminary data.</text>
</comment>
<dbReference type="Pfam" id="PF01551">
    <property type="entry name" value="Peptidase_M23"/>
    <property type="match status" value="1"/>
</dbReference>
<reference evidence="4 5" key="1">
    <citation type="submission" date="2016-01" db="EMBL/GenBank/DDBJ databases">
        <title>Draft Genome Sequences of Seven Thermophilic Sporeformers Isolated from Foods.</title>
        <authorList>
            <person name="Berendsen E.M."/>
            <person name="Wells-Bennik M.H."/>
            <person name="Krawcyk A.O."/>
            <person name="De Jong A."/>
            <person name="Holsappel S."/>
            <person name="Eijlander R.T."/>
            <person name="Kuipers O.P."/>
        </authorList>
    </citation>
    <scope>NUCLEOTIDE SEQUENCE [LARGE SCALE GENOMIC DNA]</scope>
    <source>
        <strain evidence="4 5">B4135</strain>
    </source>
</reference>
<evidence type="ECO:0000313" key="5">
    <source>
        <dbReference type="Proteomes" id="UP000075683"/>
    </source>
</evidence>
<dbReference type="STRING" id="301148.B4135_0739"/>
<feature type="transmembrane region" description="Helical" evidence="2">
    <location>
        <begin position="24"/>
        <end position="44"/>
    </location>
</feature>
<dbReference type="PATRIC" id="fig|301148.3.peg.3117"/>
<dbReference type="RefSeq" id="WP_082798479.1">
    <property type="nucleotide sequence ID" value="NZ_LQYT01000037.1"/>
</dbReference>